<dbReference type="Pfam" id="PF18073">
    <property type="entry name" value="Zn_ribbon_LapB"/>
    <property type="match status" value="1"/>
</dbReference>
<dbReference type="EMBL" id="BAABBO010000007">
    <property type="protein sequence ID" value="GAA3958857.1"/>
    <property type="molecule type" value="Genomic_DNA"/>
</dbReference>
<evidence type="ECO:0000259" key="2">
    <source>
        <dbReference type="Pfam" id="PF18073"/>
    </source>
</evidence>
<evidence type="ECO:0000313" key="3">
    <source>
        <dbReference type="EMBL" id="GAA3958857.1"/>
    </source>
</evidence>
<accession>A0ABP7P2Z5</accession>
<feature type="domain" description="LapB rubredoxin metal binding" evidence="2">
    <location>
        <begin position="357"/>
        <end position="384"/>
    </location>
</feature>
<evidence type="ECO:0000313" key="4">
    <source>
        <dbReference type="Proteomes" id="UP001501337"/>
    </source>
</evidence>
<dbReference type="InterPro" id="IPR041166">
    <property type="entry name" value="Rubredoxin_2"/>
</dbReference>
<keyword evidence="4" id="KW-1185">Reference proteome</keyword>
<protein>
    <submittedName>
        <fullName evidence="3">Lipopolysaccharide assembly protein LapB</fullName>
    </submittedName>
</protein>
<name>A0ABP7P2Z5_9GAMM</name>
<gene>
    <name evidence="3" type="primary">lapB</name>
    <name evidence="3" type="ORF">GCM10022278_16530</name>
</gene>
<dbReference type="Proteomes" id="UP001501337">
    <property type="component" value="Unassembled WGS sequence"/>
</dbReference>
<evidence type="ECO:0000256" key="1">
    <source>
        <dbReference type="ARBA" id="ARBA00022723"/>
    </source>
</evidence>
<comment type="caution">
    <text evidence="3">The sequence shown here is derived from an EMBL/GenBank/DDBJ whole genome shotgun (WGS) entry which is preliminary data.</text>
</comment>
<dbReference type="Gene3D" id="1.25.40.10">
    <property type="entry name" value="Tetratricopeptide repeat domain"/>
    <property type="match status" value="2"/>
</dbReference>
<dbReference type="InterPro" id="IPR011990">
    <property type="entry name" value="TPR-like_helical_dom_sf"/>
</dbReference>
<reference evidence="4" key="1">
    <citation type="journal article" date="2019" name="Int. J. Syst. Evol. Microbiol.">
        <title>The Global Catalogue of Microorganisms (GCM) 10K type strain sequencing project: providing services to taxonomists for standard genome sequencing and annotation.</title>
        <authorList>
            <consortium name="The Broad Institute Genomics Platform"/>
            <consortium name="The Broad Institute Genome Sequencing Center for Infectious Disease"/>
            <person name="Wu L."/>
            <person name="Ma J."/>
        </authorList>
    </citation>
    <scope>NUCLEOTIDE SEQUENCE [LARGE SCALE GENOMIC DNA]</scope>
    <source>
        <strain evidence="4">JCM 17555</strain>
    </source>
</reference>
<dbReference type="SUPFAM" id="SSF48452">
    <property type="entry name" value="TPR-like"/>
    <property type="match status" value="2"/>
</dbReference>
<keyword evidence="1" id="KW-0479">Metal-binding</keyword>
<proteinExistence type="predicted"/>
<dbReference type="RefSeq" id="WP_344805187.1">
    <property type="nucleotide sequence ID" value="NZ_BAABBO010000007.1"/>
</dbReference>
<sequence>MDMFALWLLIAVAVGLGWVIGHHQRLAFSEEHSGSSDSGGEHPLALSYLFEAFDSPTVDSFVEQLEITERSAPLYLAIANYYRKQGDLERSTLIHQKLLGESIIQDKLASQVTFELSQDYMAAGLYDRAESVLTGLLKDDDWHERSLLGLLEIYERERDWLVAREKALTLGSRKNKRINRRAAQYCCELAEAELRRSKRTNARDLAKEALSIDKTCARASLLLARVEVETSNYQAALNVLKQIEHQDASYVVESLDLAQECCTQLDQREKFRRILDYVWERQPSSKVLIKSAEVIAQLESTREATEYLQSKLDEFPSLAGLKVLIELLIPVADPEPKRWIRVVKGVMENILHQEPTYRCENCGFAGHTLHWQCPSCRQWAAVKPLLWT</sequence>
<organism evidence="3 4">
    <name type="scientific">Allohahella marinimesophila</name>
    <dbReference type="NCBI Taxonomy" id="1054972"/>
    <lineage>
        <taxon>Bacteria</taxon>
        <taxon>Pseudomonadati</taxon>
        <taxon>Pseudomonadota</taxon>
        <taxon>Gammaproteobacteria</taxon>
        <taxon>Oceanospirillales</taxon>
        <taxon>Hahellaceae</taxon>
        <taxon>Allohahella</taxon>
    </lineage>
</organism>